<feature type="region of interest" description="Disordered" evidence="1">
    <location>
        <begin position="20"/>
        <end position="71"/>
    </location>
</feature>
<evidence type="ECO:0000259" key="2">
    <source>
        <dbReference type="PROSITE" id="PS50914"/>
    </source>
</evidence>
<reference evidence="3 5" key="1">
    <citation type="submission" date="2018-02" db="EMBL/GenBank/DDBJ databases">
        <title>Reclassifiation of [Polyangium] brachysporum DSM 7029 as Guopingzhaonella breviflexa gen. nov., sp. nov., a member of the family Comamonadaceae.</title>
        <authorList>
            <person name="Tang B."/>
        </authorList>
    </citation>
    <scope>NUCLEOTIDE SEQUENCE [LARGE SCALE GENOMIC DNA]</scope>
    <source>
        <strain evidence="3 5">DSM 15344</strain>
    </source>
</reference>
<dbReference type="RefSeq" id="WP_104355732.1">
    <property type="nucleotide sequence ID" value="NZ_CALFFA010000001.1"/>
</dbReference>
<feature type="domain" description="BON" evidence="2">
    <location>
        <begin position="73"/>
        <end position="141"/>
    </location>
</feature>
<dbReference type="InterPro" id="IPR051686">
    <property type="entry name" value="Lipoprotein_DolP"/>
</dbReference>
<evidence type="ECO:0000313" key="3">
    <source>
        <dbReference type="EMBL" id="PPE71540.1"/>
    </source>
</evidence>
<dbReference type="PROSITE" id="PS50914">
    <property type="entry name" value="BON"/>
    <property type="match status" value="1"/>
</dbReference>
<evidence type="ECO:0000256" key="1">
    <source>
        <dbReference type="SAM" id="MobiDB-lite"/>
    </source>
</evidence>
<dbReference type="PROSITE" id="PS51257">
    <property type="entry name" value="PROKAR_LIPOPROTEIN"/>
    <property type="match status" value="1"/>
</dbReference>
<dbReference type="Gene3D" id="3.30.1340.30">
    <property type="match status" value="1"/>
</dbReference>
<dbReference type="EMBL" id="SLXF01000002">
    <property type="protein sequence ID" value="TCP08631.1"/>
    <property type="molecule type" value="Genomic_DNA"/>
</dbReference>
<evidence type="ECO:0000313" key="6">
    <source>
        <dbReference type="Proteomes" id="UP000294772"/>
    </source>
</evidence>
<keyword evidence="5" id="KW-1185">Reference proteome</keyword>
<dbReference type="Proteomes" id="UP000294772">
    <property type="component" value="Unassembled WGS sequence"/>
</dbReference>
<evidence type="ECO:0000313" key="5">
    <source>
        <dbReference type="Proteomes" id="UP000239406"/>
    </source>
</evidence>
<dbReference type="OrthoDB" id="8564061at2"/>
<dbReference type="PANTHER" id="PTHR34606">
    <property type="entry name" value="BON DOMAIN-CONTAINING PROTEIN"/>
    <property type="match status" value="1"/>
</dbReference>
<dbReference type="InterPro" id="IPR007055">
    <property type="entry name" value="BON_dom"/>
</dbReference>
<name>A0A2S5T957_9BURK</name>
<evidence type="ECO:0000313" key="4">
    <source>
        <dbReference type="EMBL" id="TCP08631.1"/>
    </source>
</evidence>
<accession>A0A2S5T957</accession>
<feature type="compositionally biased region" description="Basic and acidic residues" evidence="1">
    <location>
        <begin position="56"/>
        <end position="69"/>
    </location>
</feature>
<protein>
    <submittedName>
        <fullName evidence="4">BON domain-containing protein</fullName>
    </submittedName>
</protein>
<reference evidence="4 6" key="2">
    <citation type="submission" date="2019-03" db="EMBL/GenBank/DDBJ databases">
        <title>Genomic Encyclopedia of Type Strains, Phase IV (KMG-IV): sequencing the most valuable type-strain genomes for metagenomic binning, comparative biology and taxonomic classification.</title>
        <authorList>
            <person name="Goeker M."/>
        </authorList>
    </citation>
    <scope>NUCLEOTIDE SEQUENCE [LARGE SCALE GENOMIC DNA]</scope>
    <source>
        <strain evidence="4 6">DSM 15264</strain>
    </source>
</reference>
<comment type="caution">
    <text evidence="3">The sequence shown here is derived from an EMBL/GenBank/DDBJ whole genome shotgun (WGS) entry which is preliminary data.</text>
</comment>
<gene>
    <name evidence="3" type="ORF">C1702_00630</name>
    <name evidence="4" type="ORF">EV676_102139</name>
</gene>
<dbReference type="AlphaFoldDB" id="A0A2S5T957"/>
<dbReference type="Pfam" id="PF04972">
    <property type="entry name" value="BON"/>
    <property type="match status" value="1"/>
</dbReference>
<sequence length="149" mass="15176">MKALTLMGTLAAAVALTACGRPDDGTAARSTDAPVVAQAEPRDESLGERTAQAARDAGDAMERGAERAGDAIGDAAITASVNSELARDDELSALGIDVDTDNGRVTMSGTAPNEAARERATQLASAVRGVVSVDNQLRIENQGDAQPAQ</sequence>
<dbReference type="SMART" id="SM00749">
    <property type="entry name" value="BON"/>
    <property type="match status" value="1"/>
</dbReference>
<proteinExistence type="predicted"/>
<dbReference type="Proteomes" id="UP000239406">
    <property type="component" value="Unassembled WGS sequence"/>
</dbReference>
<dbReference type="InterPro" id="IPR014004">
    <property type="entry name" value="Transpt-assoc_nodulatn_dom_bac"/>
</dbReference>
<organism evidence="3 5">
    <name type="scientific">Caldimonas thermodepolymerans</name>
    <dbReference type="NCBI Taxonomy" id="215580"/>
    <lineage>
        <taxon>Bacteria</taxon>
        <taxon>Pseudomonadati</taxon>
        <taxon>Pseudomonadota</taxon>
        <taxon>Betaproteobacteria</taxon>
        <taxon>Burkholderiales</taxon>
        <taxon>Sphaerotilaceae</taxon>
        <taxon>Caldimonas</taxon>
    </lineage>
</organism>
<dbReference type="PANTHER" id="PTHR34606:SF15">
    <property type="entry name" value="BON DOMAIN-CONTAINING PROTEIN"/>
    <property type="match status" value="1"/>
</dbReference>
<dbReference type="EMBL" id="PSNY01000001">
    <property type="protein sequence ID" value="PPE71540.1"/>
    <property type="molecule type" value="Genomic_DNA"/>
</dbReference>